<proteinExistence type="predicted"/>
<keyword evidence="1" id="KW-1133">Transmembrane helix</keyword>
<sequence>MVKVKAVTGVKKDVRSICYACVFSAGLLLIIAGAVLSSPIPAIIGALLLVGCSVAVMITEPEALDIYAQTYSDSDAYSLK</sequence>
<evidence type="ECO:0000313" key="2">
    <source>
        <dbReference type="EMBL" id="PKY71669.1"/>
    </source>
</evidence>
<gene>
    <name evidence="2" type="ORF">CYJ19_10670</name>
</gene>
<dbReference type="AlphaFoldDB" id="A0A2I1IKM3"/>
<evidence type="ECO:0000313" key="3">
    <source>
        <dbReference type="Proteomes" id="UP000235122"/>
    </source>
</evidence>
<dbReference type="RefSeq" id="WP_024331456.1">
    <property type="nucleotide sequence ID" value="NZ_JASOXK010000004.1"/>
</dbReference>
<comment type="caution">
    <text evidence="2">The sequence shown here is derived from an EMBL/GenBank/DDBJ whole genome shotgun (WGS) entry which is preliminary data.</text>
</comment>
<dbReference type="STRING" id="33007.HMPREF3198_01963"/>
<keyword evidence="1" id="KW-0472">Membrane</keyword>
<keyword evidence="3" id="KW-1185">Reference proteome</keyword>
<name>A0A2I1IKM3_9ACTO</name>
<organism evidence="2 3">
    <name type="scientific">Winkia neuii</name>
    <dbReference type="NCBI Taxonomy" id="33007"/>
    <lineage>
        <taxon>Bacteria</taxon>
        <taxon>Bacillati</taxon>
        <taxon>Actinomycetota</taxon>
        <taxon>Actinomycetes</taxon>
        <taxon>Actinomycetales</taxon>
        <taxon>Actinomycetaceae</taxon>
        <taxon>Winkia</taxon>
    </lineage>
</organism>
<protein>
    <submittedName>
        <fullName evidence="2">Uncharacterized protein</fullName>
    </submittedName>
</protein>
<feature type="transmembrane region" description="Helical" evidence="1">
    <location>
        <begin position="16"/>
        <end position="36"/>
    </location>
</feature>
<dbReference type="GeneID" id="35867111"/>
<reference evidence="2 3" key="1">
    <citation type="submission" date="2017-12" db="EMBL/GenBank/DDBJ databases">
        <title>Phylogenetic diversity of female urinary microbiome.</title>
        <authorList>
            <person name="Thomas-White K."/>
            <person name="Wolfe A.J."/>
        </authorList>
    </citation>
    <scope>NUCLEOTIDE SEQUENCE [LARGE SCALE GENOMIC DNA]</scope>
    <source>
        <strain evidence="2 3">UMB0402</strain>
    </source>
</reference>
<dbReference type="EMBL" id="PKKO01000006">
    <property type="protein sequence ID" value="PKY71669.1"/>
    <property type="molecule type" value="Genomic_DNA"/>
</dbReference>
<accession>A0A2I1IKM3</accession>
<evidence type="ECO:0000256" key="1">
    <source>
        <dbReference type="SAM" id="Phobius"/>
    </source>
</evidence>
<dbReference type="Proteomes" id="UP000235122">
    <property type="component" value="Unassembled WGS sequence"/>
</dbReference>
<feature type="transmembrane region" description="Helical" evidence="1">
    <location>
        <begin position="42"/>
        <end position="59"/>
    </location>
</feature>
<keyword evidence="1" id="KW-0812">Transmembrane</keyword>